<proteinExistence type="predicted"/>
<dbReference type="PANTHER" id="PTHR44757">
    <property type="entry name" value="DIGUANYLATE CYCLASE DGCP"/>
    <property type="match status" value="1"/>
</dbReference>
<reference evidence="4 5" key="1">
    <citation type="submission" date="2019-03" db="EMBL/GenBank/DDBJ databases">
        <title>Genomic Encyclopedia of Type Strains, Phase IV (KMG-IV): sequencing the most valuable type-strain genomes for metagenomic binning, comparative biology and taxonomic classification.</title>
        <authorList>
            <person name="Goeker M."/>
        </authorList>
    </citation>
    <scope>NUCLEOTIDE SEQUENCE [LARGE SCALE GENOMIC DNA]</scope>
    <source>
        <strain evidence="4 5">DSM 44684</strain>
    </source>
</reference>
<feature type="domain" description="GGDEF" evidence="3">
    <location>
        <begin position="272"/>
        <end position="405"/>
    </location>
</feature>
<evidence type="ECO:0000313" key="5">
    <source>
        <dbReference type="Proteomes" id="UP000294856"/>
    </source>
</evidence>
<dbReference type="InterPro" id="IPR052155">
    <property type="entry name" value="Biofilm_reg_signaling"/>
</dbReference>
<gene>
    <name evidence="4" type="ORF">DFR71_3590</name>
</gene>
<dbReference type="Proteomes" id="UP000294856">
    <property type="component" value="Unassembled WGS sequence"/>
</dbReference>
<evidence type="ECO:0000313" key="4">
    <source>
        <dbReference type="EMBL" id="TCJ97547.1"/>
    </source>
</evidence>
<organism evidence="4 5">
    <name type="scientific">Nocardia alba</name>
    <dbReference type="NCBI Taxonomy" id="225051"/>
    <lineage>
        <taxon>Bacteria</taxon>
        <taxon>Bacillati</taxon>
        <taxon>Actinomycetota</taxon>
        <taxon>Actinomycetes</taxon>
        <taxon>Mycobacteriales</taxon>
        <taxon>Nocardiaceae</taxon>
        <taxon>Nocardia</taxon>
    </lineage>
</organism>
<comment type="caution">
    <text evidence="4">The sequence shown here is derived from an EMBL/GenBank/DDBJ whole genome shotgun (WGS) entry which is preliminary data.</text>
</comment>
<dbReference type="NCBIfam" id="TIGR00229">
    <property type="entry name" value="sensory_box"/>
    <property type="match status" value="1"/>
</dbReference>
<dbReference type="InterPro" id="IPR035965">
    <property type="entry name" value="PAS-like_dom_sf"/>
</dbReference>
<dbReference type="SMART" id="SM00267">
    <property type="entry name" value="GGDEF"/>
    <property type="match status" value="1"/>
</dbReference>
<evidence type="ECO:0000259" key="3">
    <source>
        <dbReference type="PROSITE" id="PS50887"/>
    </source>
</evidence>
<dbReference type="PROSITE" id="PS50113">
    <property type="entry name" value="PAC"/>
    <property type="match status" value="1"/>
</dbReference>
<feature type="domain" description="PAC" evidence="2">
    <location>
        <begin position="187"/>
        <end position="241"/>
    </location>
</feature>
<dbReference type="STRING" id="1210063.GCA_001612665_01251"/>
<dbReference type="PROSITE" id="PS50887">
    <property type="entry name" value="GGDEF"/>
    <property type="match status" value="1"/>
</dbReference>
<name>A0A4R1FRH5_9NOCA</name>
<dbReference type="CDD" id="cd01949">
    <property type="entry name" value="GGDEF"/>
    <property type="match status" value="1"/>
</dbReference>
<dbReference type="SUPFAM" id="SSF55073">
    <property type="entry name" value="Nucleotide cyclase"/>
    <property type="match status" value="1"/>
</dbReference>
<protein>
    <submittedName>
        <fullName evidence="4">PAS domain S-box-containing protein/diguanylate cyclase (GGDEF)-like protein</fullName>
    </submittedName>
</protein>
<evidence type="ECO:0000259" key="2">
    <source>
        <dbReference type="PROSITE" id="PS50113"/>
    </source>
</evidence>
<dbReference type="CDD" id="cd00130">
    <property type="entry name" value="PAS"/>
    <property type="match status" value="1"/>
</dbReference>
<dbReference type="SUPFAM" id="SSF55785">
    <property type="entry name" value="PYP-like sensor domain (PAS domain)"/>
    <property type="match status" value="1"/>
</dbReference>
<dbReference type="Gene3D" id="3.30.70.270">
    <property type="match status" value="1"/>
</dbReference>
<keyword evidence="5" id="KW-1185">Reference proteome</keyword>
<dbReference type="InterPro" id="IPR029787">
    <property type="entry name" value="Nucleotide_cyclase"/>
</dbReference>
<dbReference type="InterPro" id="IPR000014">
    <property type="entry name" value="PAS"/>
</dbReference>
<dbReference type="NCBIfam" id="TIGR00254">
    <property type="entry name" value="GGDEF"/>
    <property type="match status" value="1"/>
</dbReference>
<sequence>MPARRFAQQWAAHLSAVTLTTLEQERLVEALESLLDRLMISMTGPCWDLDVAETLGSDLAELGFNSPDAVEASLPTLRAVYRHLDADPDLFDRFASRFGFGVGRRSVSSPVTPSAADGFEVAFRHASVAMSIGDAEGRIIDANPAFERLMGHPLDLLRGLDGFDLAGEEADLQRRRVIAELASTESGTVRFEISQPGPDGTMMWVAWTVTQCRSANGERTYLLGFGQDLTEHHAAAEQLQWQADHDPLTGLSNRRHLHAELRALITAAEPAERAAICALDVDGFKAVNDTYGHLVGDQILVELAERLQQSLGSDGKLLTRLGGDEFIVVLPPPSVHHIRETICLLRGAVNEPFTMVDTPLSVSVSIGAIVTPLTDLTVHDLLARADACLYEAKALGSNRWVLRTECPTASSTAPESGPAELGSVSADRGQVFEPGR</sequence>
<dbReference type="Gene3D" id="3.30.450.20">
    <property type="entry name" value="PAS domain"/>
    <property type="match status" value="1"/>
</dbReference>
<dbReference type="InterPro" id="IPR000160">
    <property type="entry name" value="GGDEF_dom"/>
</dbReference>
<dbReference type="InterPro" id="IPR043128">
    <property type="entry name" value="Rev_trsase/Diguanyl_cyclase"/>
</dbReference>
<dbReference type="SMART" id="SM00091">
    <property type="entry name" value="PAS"/>
    <property type="match status" value="1"/>
</dbReference>
<dbReference type="Pfam" id="PF00990">
    <property type="entry name" value="GGDEF"/>
    <property type="match status" value="1"/>
</dbReference>
<dbReference type="InterPro" id="IPR000700">
    <property type="entry name" value="PAS-assoc_C"/>
</dbReference>
<dbReference type="RefSeq" id="WP_165914818.1">
    <property type="nucleotide sequence ID" value="NZ_SMFR01000002.1"/>
</dbReference>
<dbReference type="InterPro" id="IPR013656">
    <property type="entry name" value="PAS_4"/>
</dbReference>
<dbReference type="Pfam" id="PF08448">
    <property type="entry name" value="PAS_4"/>
    <property type="match status" value="1"/>
</dbReference>
<dbReference type="EMBL" id="SMFR01000002">
    <property type="protein sequence ID" value="TCJ97547.1"/>
    <property type="molecule type" value="Genomic_DNA"/>
</dbReference>
<accession>A0A4R1FRH5</accession>
<dbReference type="PANTHER" id="PTHR44757:SF2">
    <property type="entry name" value="BIOFILM ARCHITECTURE MAINTENANCE PROTEIN MBAA"/>
    <property type="match status" value="1"/>
</dbReference>
<dbReference type="AlphaFoldDB" id="A0A4R1FRH5"/>
<evidence type="ECO:0000256" key="1">
    <source>
        <dbReference type="SAM" id="MobiDB-lite"/>
    </source>
</evidence>
<feature type="region of interest" description="Disordered" evidence="1">
    <location>
        <begin position="408"/>
        <end position="436"/>
    </location>
</feature>